<dbReference type="STRING" id="1802559.A2372_03650"/>
<dbReference type="EMBL" id="MGIT01000002">
    <property type="protein sequence ID" value="OGM92914.1"/>
    <property type="molecule type" value="Genomic_DNA"/>
</dbReference>
<accession>A0A1F8DWH6</accession>
<reference evidence="1 2" key="1">
    <citation type="journal article" date="2016" name="Nat. Commun.">
        <title>Thousands of microbial genomes shed light on interconnected biogeochemical processes in an aquifer system.</title>
        <authorList>
            <person name="Anantharaman K."/>
            <person name="Brown C.T."/>
            <person name="Hug L.A."/>
            <person name="Sharon I."/>
            <person name="Castelle C.J."/>
            <person name="Probst A.J."/>
            <person name="Thomas B.C."/>
            <person name="Singh A."/>
            <person name="Wilkins M.J."/>
            <person name="Karaoz U."/>
            <person name="Brodie E.L."/>
            <person name="Williams K.H."/>
            <person name="Hubbard S.S."/>
            <person name="Banfield J.F."/>
        </authorList>
    </citation>
    <scope>NUCLEOTIDE SEQUENCE [LARGE SCALE GENOMIC DNA]</scope>
</reference>
<protein>
    <submittedName>
        <fullName evidence="1">Uncharacterized protein</fullName>
    </submittedName>
</protein>
<proteinExistence type="predicted"/>
<dbReference type="AlphaFoldDB" id="A0A1F8DWH6"/>
<sequence length="83" mass="9267">MKKAKKVKIFGVAAAVLLAVGLLCITALTQSNKISSFEECRKSGWLIRAMVVYDYVAPMENDVEQECILWTGKKFGVNGVRYH</sequence>
<name>A0A1F8DWH6_9BACT</name>
<comment type="caution">
    <text evidence="1">The sequence shown here is derived from an EMBL/GenBank/DDBJ whole genome shotgun (WGS) entry which is preliminary data.</text>
</comment>
<gene>
    <name evidence="1" type="ORF">A2372_03650</name>
</gene>
<dbReference type="Proteomes" id="UP000176422">
    <property type="component" value="Unassembled WGS sequence"/>
</dbReference>
<evidence type="ECO:0000313" key="1">
    <source>
        <dbReference type="EMBL" id="OGM92914.1"/>
    </source>
</evidence>
<organism evidence="1 2">
    <name type="scientific">Candidatus Wolfebacteria bacterium RIFOXYB1_FULL_54_12</name>
    <dbReference type="NCBI Taxonomy" id="1802559"/>
    <lineage>
        <taxon>Bacteria</taxon>
        <taxon>Candidatus Wolfeibacteriota</taxon>
    </lineage>
</organism>
<evidence type="ECO:0000313" key="2">
    <source>
        <dbReference type="Proteomes" id="UP000176422"/>
    </source>
</evidence>